<feature type="domain" description="CxC5 like cysteine cluster associated with KDZ" evidence="2">
    <location>
        <begin position="111"/>
        <end position="222"/>
    </location>
</feature>
<evidence type="ECO:0008006" key="6">
    <source>
        <dbReference type="Google" id="ProtNLM"/>
    </source>
</evidence>
<dbReference type="Pfam" id="PF18721">
    <property type="entry name" value="CxC6"/>
    <property type="match status" value="1"/>
</dbReference>
<organism evidence="4 5">
    <name type="scientific">Mycena alexandri</name>
    <dbReference type="NCBI Taxonomy" id="1745969"/>
    <lineage>
        <taxon>Eukaryota</taxon>
        <taxon>Fungi</taxon>
        <taxon>Dikarya</taxon>
        <taxon>Basidiomycota</taxon>
        <taxon>Agaricomycotina</taxon>
        <taxon>Agaricomycetes</taxon>
        <taxon>Agaricomycetidae</taxon>
        <taxon>Agaricales</taxon>
        <taxon>Marasmiineae</taxon>
        <taxon>Mycenaceae</taxon>
        <taxon>Mycena</taxon>
    </lineage>
</organism>
<evidence type="ECO:0000313" key="4">
    <source>
        <dbReference type="EMBL" id="KAJ7042082.1"/>
    </source>
</evidence>
<evidence type="ECO:0000259" key="3">
    <source>
        <dbReference type="Pfam" id="PF18721"/>
    </source>
</evidence>
<comment type="caution">
    <text evidence="4">The sequence shown here is derived from an EMBL/GenBank/DDBJ whole genome shotgun (WGS) entry which is preliminary data.</text>
</comment>
<dbReference type="EMBL" id="JARJCM010000014">
    <property type="protein sequence ID" value="KAJ7042082.1"/>
    <property type="molecule type" value="Genomic_DNA"/>
</dbReference>
<reference evidence="4" key="1">
    <citation type="submission" date="2023-03" db="EMBL/GenBank/DDBJ databases">
        <title>Massive genome expansion in bonnet fungi (Mycena s.s.) driven by repeated elements and novel gene families across ecological guilds.</title>
        <authorList>
            <consortium name="Lawrence Berkeley National Laboratory"/>
            <person name="Harder C.B."/>
            <person name="Miyauchi S."/>
            <person name="Viragh M."/>
            <person name="Kuo A."/>
            <person name="Thoen E."/>
            <person name="Andreopoulos B."/>
            <person name="Lu D."/>
            <person name="Skrede I."/>
            <person name="Drula E."/>
            <person name="Henrissat B."/>
            <person name="Morin E."/>
            <person name="Kohler A."/>
            <person name="Barry K."/>
            <person name="LaButti K."/>
            <person name="Morin E."/>
            <person name="Salamov A."/>
            <person name="Lipzen A."/>
            <person name="Mereny Z."/>
            <person name="Hegedus B."/>
            <person name="Baldrian P."/>
            <person name="Stursova M."/>
            <person name="Weitz H."/>
            <person name="Taylor A."/>
            <person name="Grigoriev I.V."/>
            <person name="Nagy L.G."/>
            <person name="Martin F."/>
            <person name="Kauserud H."/>
        </authorList>
    </citation>
    <scope>NUCLEOTIDE SEQUENCE</scope>
    <source>
        <strain evidence="4">CBHHK200</strain>
    </source>
</reference>
<dbReference type="Pfam" id="PF18718">
    <property type="entry name" value="CxC5"/>
    <property type="match status" value="1"/>
</dbReference>
<keyword evidence="5" id="KW-1185">Reference proteome</keyword>
<feature type="region of interest" description="Disordered" evidence="1">
    <location>
        <begin position="416"/>
        <end position="435"/>
    </location>
</feature>
<name>A0AAD6X9X6_9AGAR</name>
<gene>
    <name evidence="4" type="ORF">C8F04DRAFT_946432</name>
</gene>
<evidence type="ECO:0000313" key="5">
    <source>
        <dbReference type="Proteomes" id="UP001218188"/>
    </source>
</evidence>
<proteinExistence type="predicted"/>
<dbReference type="Proteomes" id="UP001218188">
    <property type="component" value="Unassembled WGS sequence"/>
</dbReference>
<feature type="domain" description="CxC6 like cysteine cluster associated with KDZ" evidence="3">
    <location>
        <begin position="314"/>
        <end position="378"/>
    </location>
</feature>
<sequence length="627" mass="70342">MPDVPLNQLVARLANFPQLGQTVNLTQLQAFLSLSSRVLPAIRSDPVNTGLTLTCNLTLPVHVLDFLAASLQLPTTTVILCWAGFGDLVSLRATTFPNSGYSTLAGDTLEPPSHCTTGGCQNAPLAKRREYQATFFTLRRGTLPITIVSLYCQRCQSTYHHNYKVRHASEVHAQREYYGGVPDRIMVSMHHVIERELAVLWEVQMVFSHASAEAASRIYNTALRTRMAETEEKLLASTVWDGFFLHALLRDATKRDITLNVPHNGTNADRLNTALEMRNVWMVGTGQNLWAHACTGCQRLLETVRVLKRLSACVTDGVTVGHVCCGVADCQIPLANQSAWFCPTHRDLQFVCAVTGCEGRSGIGWRTCTDPAHRAFEENRRTKGKAMFVLRARQARTSGQTEPQPPTSEMDYLDEVPEEEDQDPPTAVTPTSSNPVKIRGRLSRRWTHNEQLIVRCCGIILSRATFFGSEAITSVKDFIHVTFPVHYPGSLPSYLFFDNNCLLLRHLLASVHPRDSRLNAVGFPVDVFHASRKHKDSDEFCTMNCSPVTFPEIMDGDAWVFNSSAAEQANKWFRGYQPIVKEMPVLRYNFFLDEMISLRNDWRVKGLREEGKGPHLIPLEDLETRLS</sequence>
<protein>
    <recommendedName>
        <fullName evidence="6">CxC5 like cysteine cluster associated with KDZ domain-containing protein</fullName>
    </recommendedName>
</protein>
<dbReference type="InterPro" id="IPR041539">
    <property type="entry name" value="CxC5"/>
</dbReference>
<accession>A0AAD6X9X6</accession>
<dbReference type="InterPro" id="IPR040898">
    <property type="entry name" value="CxC6"/>
</dbReference>
<evidence type="ECO:0000259" key="2">
    <source>
        <dbReference type="Pfam" id="PF18718"/>
    </source>
</evidence>
<dbReference type="AlphaFoldDB" id="A0AAD6X9X6"/>
<evidence type="ECO:0000256" key="1">
    <source>
        <dbReference type="SAM" id="MobiDB-lite"/>
    </source>
</evidence>